<comment type="caution">
    <text evidence="1">The sequence shown here is derived from an EMBL/GenBank/DDBJ whole genome shotgun (WGS) entry which is preliminary data.</text>
</comment>
<dbReference type="PANTHER" id="PTHR31170:SF23">
    <property type="match status" value="1"/>
</dbReference>
<dbReference type="OrthoDB" id="672127at2759"/>
<feature type="non-terminal residue" evidence="1">
    <location>
        <position position="1"/>
    </location>
</feature>
<accession>A0A371EEK1</accession>
<proteinExistence type="predicted"/>
<sequence length="469" mass="53913">MEGASSMLPVYLEISNSNSSESSQAQYLETELSKLLPRVDLQISELDQLCIYKVPLKFRRANPKAYTPRVVSIGPFHKPRDSDVENNNTLKPMEQRKLKYLETFLNRTKKLSMKALFLGLIEKEKKIRSCYAEPIDCSSNDFLMMILVDACFIIEHLLRIYTGLSLTERDHLSEPWLFGDVYHDLTLLENQLPFFVLEDIFNSAQCAGMNVEFPFKDVKDIDENCAGPITNVHSLSILAITFHYFRQFNDHGIQPSQIPSQIDPPKHFTDLLRTFMQPSPISQDTLKSGYLNKHIPSASQLSEVGLKFKVRSSSCLFDLKYDHPKGVLEIPCLIVNNGTETMFRNRLAFEQCHYILSPNVTQYLFILDCLIHTQEDVNILIDKKIIINLLGDANDVAKMFNSLCSHVTLPFISEEYSSICDNLIEFYENPRNKYKAIFYHEYFNTPWKKASTSAAVLLLLLTLIQTFKE</sequence>
<dbReference type="EMBL" id="QJKJ01014368">
    <property type="protein sequence ID" value="RDX64461.1"/>
    <property type="molecule type" value="Genomic_DNA"/>
</dbReference>
<dbReference type="AlphaFoldDB" id="A0A371EEK1"/>
<protein>
    <submittedName>
        <fullName evidence="1">UPF0481 protein</fullName>
    </submittedName>
</protein>
<dbReference type="Pfam" id="PF03140">
    <property type="entry name" value="DUF247"/>
    <property type="match status" value="1"/>
</dbReference>
<name>A0A371EEK1_MUCPR</name>
<organism evidence="1 2">
    <name type="scientific">Mucuna pruriens</name>
    <name type="common">Velvet bean</name>
    <name type="synonym">Dolichos pruriens</name>
    <dbReference type="NCBI Taxonomy" id="157652"/>
    <lineage>
        <taxon>Eukaryota</taxon>
        <taxon>Viridiplantae</taxon>
        <taxon>Streptophyta</taxon>
        <taxon>Embryophyta</taxon>
        <taxon>Tracheophyta</taxon>
        <taxon>Spermatophyta</taxon>
        <taxon>Magnoliopsida</taxon>
        <taxon>eudicotyledons</taxon>
        <taxon>Gunneridae</taxon>
        <taxon>Pentapetalae</taxon>
        <taxon>rosids</taxon>
        <taxon>fabids</taxon>
        <taxon>Fabales</taxon>
        <taxon>Fabaceae</taxon>
        <taxon>Papilionoideae</taxon>
        <taxon>50 kb inversion clade</taxon>
        <taxon>NPAAA clade</taxon>
        <taxon>indigoferoid/millettioid clade</taxon>
        <taxon>Phaseoleae</taxon>
        <taxon>Mucuna</taxon>
    </lineage>
</organism>
<keyword evidence="2" id="KW-1185">Reference proteome</keyword>
<reference evidence="1" key="1">
    <citation type="submission" date="2018-05" db="EMBL/GenBank/DDBJ databases">
        <title>Draft genome of Mucuna pruriens seed.</title>
        <authorList>
            <person name="Nnadi N.E."/>
            <person name="Vos R."/>
            <person name="Hasami M.H."/>
            <person name="Devisetty U.K."/>
            <person name="Aguiy J.C."/>
        </authorList>
    </citation>
    <scope>NUCLEOTIDE SEQUENCE [LARGE SCALE GENOMIC DNA]</scope>
    <source>
        <strain evidence="1">JCA_2017</strain>
    </source>
</reference>
<dbReference type="InterPro" id="IPR004158">
    <property type="entry name" value="DUF247_pln"/>
</dbReference>
<evidence type="ECO:0000313" key="1">
    <source>
        <dbReference type="EMBL" id="RDX64461.1"/>
    </source>
</evidence>
<dbReference type="STRING" id="157652.A0A371EEK1"/>
<dbReference type="Proteomes" id="UP000257109">
    <property type="component" value="Unassembled WGS sequence"/>
</dbReference>
<evidence type="ECO:0000313" key="2">
    <source>
        <dbReference type="Proteomes" id="UP000257109"/>
    </source>
</evidence>
<gene>
    <name evidence="1" type="ORF">CR513_56980</name>
</gene>
<dbReference type="PANTHER" id="PTHR31170">
    <property type="entry name" value="BNAC04G53230D PROTEIN"/>
    <property type="match status" value="1"/>
</dbReference>